<proteinExistence type="predicted"/>
<dbReference type="EMBL" id="CP001287">
    <property type="protein sequence ID" value="ACK66091.1"/>
    <property type="molecule type" value="Genomic_DNA"/>
</dbReference>
<keyword evidence="1" id="KW-0175">Coiled coil</keyword>
<dbReference type="OrthoDB" id="9812848at2"/>
<feature type="coiled-coil region" evidence="1">
    <location>
        <begin position="78"/>
        <end position="283"/>
    </location>
</feature>
<feature type="transmembrane region" description="Helical" evidence="2">
    <location>
        <begin position="6"/>
        <end position="25"/>
    </location>
</feature>
<gene>
    <name evidence="3" type="ordered locus">PCC8801_2059</name>
</gene>
<accession>B7JZ14</accession>
<dbReference type="STRING" id="41431.PCC8801_2059"/>
<keyword evidence="2" id="KW-1133">Transmembrane helix</keyword>
<dbReference type="RefSeq" id="WP_012595359.1">
    <property type="nucleotide sequence ID" value="NC_011726.1"/>
</dbReference>
<dbReference type="InterPro" id="IPR021435">
    <property type="entry name" value="DUF3084"/>
</dbReference>
<evidence type="ECO:0008006" key="5">
    <source>
        <dbReference type="Google" id="ProtNLM"/>
    </source>
</evidence>
<keyword evidence="2" id="KW-0812">Transmembrane</keyword>
<reference evidence="4" key="1">
    <citation type="journal article" date="2011" name="MBio">
        <title>Novel metabolic attributes of the genus Cyanothece, comprising a group of unicellular nitrogen-fixing Cyanobacteria.</title>
        <authorList>
            <person name="Bandyopadhyay A."/>
            <person name="Elvitigala T."/>
            <person name="Welsh E."/>
            <person name="Stockel J."/>
            <person name="Liberton M."/>
            <person name="Min H."/>
            <person name="Sherman L.A."/>
            <person name="Pakrasi H.B."/>
        </authorList>
    </citation>
    <scope>NUCLEOTIDE SEQUENCE [LARGE SCALE GENOMIC DNA]</scope>
    <source>
        <strain evidence="4">PCC 8801</strain>
    </source>
</reference>
<evidence type="ECO:0000313" key="4">
    <source>
        <dbReference type="Proteomes" id="UP000008204"/>
    </source>
</evidence>
<dbReference type="AlphaFoldDB" id="B7JZ14"/>
<keyword evidence="4" id="KW-1185">Reference proteome</keyword>
<evidence type="ECO:0000313" key="3">
    <source>
        <dbReference type="EMBL" id="ACK66091.1"/>
    </source>
</evidence>
<dbReference type="SUPFAM" id="SSF57997">
    <property type="entry name" value="Tropomyosin"/>
    <property type="match status" value="1"/>
</dbReference>
<evidence type="ECO:0000256" key="1">
    <source>
        <dbReference type="SAM" id="Coils"/>
    </source>
</evidence>
<sequence>MTSAYILIAAILILGGLIAALGDRLGSKVGKKKLRLGNLRPKQTAIVVTVLTGTLIAASTLSILFTFSKSLREGIFELDEILKQLRIAQADLEQVGREKQEVSQELKTAKQQQNKAQQRLLSINQNFKKAQQQLGSVSNQAKKLRQDIETLLKERESLLQRKTELDGQISQLQAQIRDRDQELTKGQQKITDQNRILQQRQTRLQALENRLNALEKQQSQLQTEIDQRDDQIAQLDQAINQKDLVLKNRESKLQELESQLSYLQREVQVLEQYYQTYQELRERKIAIVRGQVLSLGAVRIVSSKAVLQVVDELLRRANESALEALGKTDAKGKERIVKITKAQVDQLVEQLKDGRDYVVRIISAGNYVQGEKEVRVFADVVLNQKIFSEDETIAAVSIDSSNMTEENIQQRLDLLLAATQFRARRAGVVGNIQVEDGRLKTVIDFIEQSSKFEEGLDEIKAISAEDTYTIGPLKIRLLGIKNGEVMFGT</sequence>
<protein>
    <recommendedName>
        <fullName evidence="5">DUF3084 domain-containing protein</fullName>
    </recommendedName>
</protein>
<dbReference type="KEGG" id="cyp:PCC8801_2059"/>
<evidence type="ECO:0000256" key="2">
    <source>
        <dbReference type="SAM" id="Phobius"/>
    </source>
</evidence>
<organism evidence="3 4">
    <name type="scientific">Rippkaea orientalis (strain PCC 8801 / RF-1)</name>
    <name type="common">Cyanothece sp. (strain PCC 8801)</name>
    <dbReference type="NCBI Taxonomy" id="41431"/>
    <lineage>
        <taxon>Bacteria</taxon>
        <taxon>Bacillati</taxon>
        <taxon>Cyanobacteriota</taxon>
        <taxon>Cyanophyceae</taxon>
        <taxon>Oscillatoriophycideae</taxon>
        <taxon>Chroococcales</taxon>
        <taxon>Aphanothecaceae</taxon>
        <taxon>Rippkaea</taxon>
        <taxon>Rippkaea orientalis</taxon>
    </lineage>
</organism>
<dbReference type="HOGENOM" id="CLU_033222_0_0_3"/>
<dbReference type="Proteomes" id="UP000008204">
    <property type="component" value="Chromosome"/>
</dbReference>
<dbReference type="eggNOG" id="COG4372">
    <property type="taxonomic scope" value="Bacteria"/>
</dbReference>
<dbReference type="Pfam" id="PF11283">
    <property type="entry name" value="DUF3084"/>
    <property type="match status" value="1"/>
</dbReference>
<dbReference type="Gene3D" id="1.10.287.1490">
    <property type="match status" value="1"/>
</dbReference>
<feature type="transmembrane region" description="Helical" evidence="2">
    <location>
        <begin position="45"/>
        <end position="67"/>
    </location>
</feature>
<keyword evidence="2" id="KW-0472">Membrane</keyword>
<name>B7JZ14_RIPO1</name>